<evidence type="ECO:0000256" key="1">
    <source>
        <dbReference type="ARBA" id="ARBA00022801"/>
    </source>
</evidence>
<keyword evidence="2 7" id="KW-0067">ATP-binding</keyword>
<dbReference type="InterPro" id="IPR038718">
    <property type="entry name" value="SNF2-like_sf"/>
</dbReference>
<protein>
    <submittedName>
        <fullName evidence="7">Superfamily II DNA or RNA helicase</fullName>
    </submittedName>
</protein>
<dbReference type="GO" id="GO:0005524">
    <property type="term" value="F:ATP binding"/>
    <property type="evidence" value="ECO:0007669"/>
    <property type="project" value="InterPro"/>
</dbReference>
<feature type="domain" description="Helicase C-terminal" evidence="6">
    <location>
        <begin position="986"/>
        <end position="1145"/>
    </location>
</feature>
<dbReference type="RefSeq" id="WP_246387630.1">
    <property type="nucleotide sequence ID" value="NZ_JACHHP010000002.1"/>
</dbReference>
<accession>A0A7W8D4D6</accession>
<evidence type="ECO:0000259" key="6">
    <source>
        <dbReference type="PROSITE" id="PS51194"/>
    </source>
</evidence>
<dbReference type="SUPFAM" id="SSF52540">
    <property type="entry name" value="P-loop containing nucleoside triphosphate hydrolases"/>
    <property type="match status" value="2"/>
</dbReference>
<dbReference type="InterPro" id="IPR000330">
    <property type="entry name" value="SNF2_N"/>
</dbReference>
<dbReference type="AlphaFoldDB" id="A0A7W8D4D6"/>
<keyword evidence="3" id="KW-0862">Zinc</keyword>
<feature type="domain" description="Helicase ATP-binding" evidence="5">
    <location>
        <begin position="698"/>
        <end position="858"/>
    </location>
</feature>
<dbReference type="CDD" id="cd18012">
    <property type="entry name" value="DEXQc_arch_SWI2_SNF2"/>
    <property type="match status" value="1"/>
</dbReference>
<dbReference type="PROSITE" id="PS50966">
    <property type="entry name" value="ZF_SWIM"/>
    <property type="match status" value="1"/>
</dbReference>
<proteinExistence type="predicted"/>
<dbReference type="PANTHER" id="PTHR10799">
    <property type="entry name" value="SNF2/RAD54 HELICASE FAMILY"/>
    <property type="match status" value="1"/>
</dbReference>
<dbReference type="EMBL" id="JACHHP010000002">
    <property type="protein sequence ID" value="MBB5207730.1"/>
    <property type="molecule type" value="Genomic_DNA"/>
</dbReference>
<sequence>MDSTRLQRLIAGRAWLTRFNPATLNRALDEVRADRVVALRHEHDDTHGGERLVGTLRGAANGLYRCSIAFAPDGSGVPLDTRCTCTVQHECKHAAALLMFAGETPPARWPAGEAAPRARVADAPPLSPMLGAPFLGGPGTFGVGPSTPQVEDAPALVPLWDRWLQTLPPGEDDDGAGASGRRFGLLLGGDAEGRLQAAPAWLRPGRGKHIGWVDPRPLLPAEDGPRPAPDAGWAPDDLAALAALQPTPPLDGHGPHWSVVTTAVQERALLDLLQRHAAFAERGGAPLQHGDALPLRLAWQDRPDGSQVLHAGVDGIDGARLLRGHGLWYVSGEARRFGRVEGHRRVVEHLQRAPALEPERAEDLRRRLQAGRDRPRPRIGIIPAPHARGPIRHIDTTPVPVLSLRVVEFDLPGRHPSRGRARLGCALLQFDYDGHRVPPAPAGNAPIRVLRGDEVLDIRRDTRKEQRTLTRLERDGFVDATQFAEDQGRRRHPFAADEFLLQPDQHRAPLAPEAWTSAIAELAASGIRIEYGADFPRDDVVEIEEWYADIEEAGSAWFDVSLGVDLGGERVDLLPILRRLLVDPNFPMQPGKTEKPDATWRMPIDANRSIRLPLKRLRALLEPLLEWLQADNDGLRLHRTQAETLLRVGQSAGLPWRGDAALRERIERLRRHATSIDAPPGFRATLRPYQRDGLAWLDFLAEANLGGVLADDMGLGKTVQVLAHLLREKQLGRLAEPALVIAPTSLVGNWRDEAARFAPDLRVLVVHGADRADQYERIAAHDLIITTYPLLPRDRELWTAQRFSLVILDEAQAIKNARSQAAQVVREIPARRRLAMTGTPLENHLGELWAQFDAVEPGLLGNERSFARVYRTPIEKHGDADKQQRLNRRIGALLLRRRKEDVLTDLPPKTEILRSIDLEGDQRALYESLRLAQHARVQEVVQQRGLAQAGIVVLDALLKLRQVCCDPRLVKLAGARKVDESAKLDALLELVEVLRDEDRHVLLFSQFAEMLELIARALDERGIAFLRLTGDTPAKQRTDLVREFQEGRCTLFLISLKAGGVGLNLTAADTVIHYDPWWNPAVEAQATDRAHRIGQDKPVFVYKLICAGTVEEKIVALQSRKADLATAVLEGGSTQRLRFDESDLDELFGD</sequence>
<dbReference type="Proteomes" id="UP000521199">
    <property type="component" value="Unassembled WGS sequence"/>
</dbReference>
<evidence type="ECO:0000256" key="2">
    <source>
        <dbReference type="ARBA" id="ARBA00022806"/>
    </source>
</evidence>
<dbReference type="SMART" id="SM00490">
    <property type="entry name" value="HELICc"/>
    <property type="match status" value="1"/>
</dbReference>
<evidence type="ECO:0000256" key="3">
    <source>
        <dbReference type="PROSITE-ProRule" id="PRU00325"/>
    </source>
</evidence>
<reference evidence="7 8" key="1">
    <citation type="submission" date="2020-08" db="EMBL/GenBank/DDBJ databases">
        <title>Genomic Encyclopedia of Type Strains, Phase IV (KMG-IV): sequencing the most valuable type-strain genomes for metagenomic binning, comparative biology and taxonomic classification.</title>
        <authorList>
            <person name="Goeker M."/>
        </authorList>
    </citation>
    <scope>NUCLEOTIDE SEQUENCE [LARGE SCALE GENOMIC DNA]</scope>
    <source>
        <strain evidence="7 8">DSM 24163</strain>
    </source>
</reference>
<dbReference type="GO" id="GO:0016787">
    <property type="term" value="F:hydrolase activity"/>
    <property type="evidence" value="ECO:0007669"/>
    <property type="project" value="UniProtKB-KW"/>
</dbReference>
<organism evidence="7 8">
    <name type="scientific">Chiayiivirga flava</name>
    <dbReference type="NCBI Taxonomy" id="659595"/>
    <lineage>
        <taxon>Bacteria</taxon>
        <taxon>Pseudomonadati</taxon>
        <taxon>Pseudomonadota</taxon>
        <taxon>Gammaproteobacteria</taxon>
        <taxon>Lysobacterales</taxon>
        <taxon>Lysobacteraceae</taxon>
        <taxon>Chiayiivirga</taxon>
    </lineage>
</organism>
<dbReference type="GO" id="GO:0004386">
    <property type="term" value="F:helicase activity"/>
    <property type="evidence" value="ECO:0007669"/>
    <property type="project" value="UniProtKB-KW"/>
</dbReference>
<keyword evidence="1" id="KW-0378">Hydrolase</keyword>
<dbReference type="InterPro" id="IPR007527">
    <property type="entry name" value="Znf_SWIM"/>
</dbReference>
<gene>
    <name evidence="7" type="ORF">HNQ52_001259</name>
</gene>
<dbReference type="GO" id="GO:0008270">
    <property type="term" value="F:zinc ion binding"/>
    <property type="evidence" value="ECO:0007669"/>
    <property type="project" value="UniProtKB-KW"/>
</dbReference>
<dbReference type="PROSITE" id="PS51192">
    <property type="entry name" value="HELICASE_ATP_BIND_1"/>
    <property type="match status" value="1"/>
</dbReference>
<dbReference type="Pfam" id="PF00271">
    <property type="entry name" value="Helicase_C"/>
    <property type="match status" value="1"/>
</dbReference>
<dbReference type="PROSITE" id="PS51194">
    <property type="entry name" value="HELICASE_CTER"/>
    <property type="match status" value="1"/>
</dbReference>
<dbReference type="InterPro" id="IPR049730">
    <property type="entry name" value="SNF2/RAD54-like_C"/>
</dbReference>
<evidence type="ECO:0000259" key="4">
    <source>
        <dbReference type="PROSITE" id="PS50966"/>
    </source>
</evidence>
<evidence type="ECO:0000313" key="8">
    <source>
        <dbReference type="Proteomes" id="UP000521199"/>
    </source>
</evidence>
<dbReference type="InterPro" id="IPR001650">
    <property type="entry name" value="Helicase_C-like"/>
</dbReference>
<keyword evidence="3" id="KW-0863">Zinc-finger</keyword>
<dbReference type="Pfam" id="PF00176">
    <property type="entry name" value="SNF2-rel_dom"/>
    <property type="match status" value="1"/>
</dbReference>
<keyword evidence="2 7" id="KW-0347">Helicase</keyword>
<keyword evidence="8" id="KW-1185">Reference proteome</keyword>
<dbReference type="SMART" id="SM00487">
    <property type="entry name" value="DEXDc"/>
    <property type="match status" value="1"/>
</dbReference>
<dbReference type="InterPro" id="IPR027417">
    <property type="entry name" value="P-loop_NTPase"/>
</dbReference>
<evidence type="ECO:0000259" key="5">
    <source>
        <dbReference type="PROSITE" id="PS51192"/>
    </source>
</evidence>
<comment type="caution">
    <text evidence="7">The sequence shown here is derived from an EMBL/GenBank/DDBJ whole genome shotgun (WGS) entry which is preliminary data.</text>
</comment>
<evidence type="ECO:0000313" key="7">
    <source>
        <dbReference type="EMBL" id="MBB5207730.1"/>
    </source>
</evidence>
<keyword evidence="2 7" id="KW-0547">Nucleotide-binding</keyword>
<feature type="domain" description="SWIM-type" evidence="4">
    <location>
        <begin position="64"/>
        <end position="102"/>
    </location>
</feature>
<dbReference type="CDD" id="cd18793">
    <property type="entry name" value="SF2_C_SNF"/>
    <property type="match status" value="1"/>
</dbReference>
<dbReference type="Gene3D" id="3.40.50.300">
    <property type="entry name" value="P-loop containing nucleotide triphosphate hydrolases"/>
    <property type="match status" value="1"/>
</dbReference>
<dbReference type="InterPro" id="IPR014001">
    <property type="entry name" value="Helicase_ATP-bd"/>
</dbReference>
<dbReference type="Gene3D" id="3.40.50.10810">
    <property type="entry name" value="Tandem AAA-ATPase domain"/>
    <property type="match status" value="1"/>
</dbReference>
<keyword evidence="3" id="KW-0479">Metal-binding</keyword>
<name>A0A7W8D4D6_9GAMM</name>